<dbReference type="EMBL" id="JANIBJ010000020">
    <property type="protein sequence ID" value="MCQ8104810.1"/>
    <property type="molecule type" value="Genomic_DNA"/>
</dbReference>
<dbReference type="InterPro" id="IPR042259">
    <property type="entry name" value="Raco-like_middle_sf"/>
</dbReference>
<dbReference type="Pfam" id="PF14574">
    <property type="entry name" value="RACo_C_ter"/>
    <property type="match status" value="1"/>
</dbReference>
<dbReference type="InterPro" id="IPR027980">
    <property type="entry name" value="RACo_C"/>
</dbReference>
<dbReference type="InterPro" id="IPR041414">
    <property type="entry name" value="Raco-like_middle"/>
</dbReference>
<dbReference type="Gene3D" id="3.30.420.480">
    <property type="entry name" value="Domain of unknown function (DUF4445)"/>
    <property type="match status" value="1"/>
</dbReference>
<dbReference type="RefSeq" id="WP_256602613.1">
    <property type="nucleotide sequence ID" value="NZ_JANIBJ010000020.1"/>
</dbReference>
<dbReference type="Pfam" id="PF17651">
    <property type="entry name" value="Raco_middle"/>
    <property type="match status" value="1"/>
</dbReference>
<dbReference type="InterPro" id="IPR052911">
    <property type="entry name" value="Corrinoid_activation_enz"/>
</dbReference>
<sequence length="546" mass="59552">MPNDSMTAALETRHSLAIRSDAAEIKISVSETTSVREALDLTELRVRAACGGLGSCGACLIKVLSGQFNPATLAERQKLLPEDLANGVRLACQLQARGSGVLYLENPAPASRWKSLSQISRPPAWVEIAGEMRYPYGLAVDLGTTHIRLSLWNRQTGRLIGARMGINPQVAFGADVLTRLDANRLRMQDQQRLCREARLAIIDGVRDILSRDMGEITPILADIGQVWIVGNSVMLALVCGSNGNALYELENWRKNLVFQPDDANDWRREWRMPHAEIGISQPLAGFVGSDLLADLLSTDMIRRPGPCMLADLGTNTEIAVWDGQTVWVSSVPGGPAFEGVGMRNGLAAEAGAIYKVSKSGQQWQLETITNSAVRGFCASGFIDAVTLLLQEKLLKPSGRFVQPQPETGFCFVSNCRHSAIFASDIDIFQRAKAASAAAMAQLLNMAGLAPADLATLWICGSLGQHLDPHHAMRVGLLPEIAEDRIKRFSDASLAGCQELLLSPDAMDRCEQIRRRATVINLGDMREYEALFIENLRLQPLAMQVAE</sequence>
<comment type="caution">
    <text evidence="2">The sequence shown here is derived from an EMBL/GenBank/DDBJ whole genome shotgun (WGS) entry which is preliminary data.</text>
</comment>
<reference evidence="2 3" key="1">
    <citation type="submission" date="2022-07" db="EMBL/GenBank/DDBJ databases">
        <title>Methylomonas rivi sp. nov., Methylomonas rosea sp. nov., Methylomonas aureus sp. nov. and Methylomonas subterranea sp. nov., four novel methanotrophs isolated from a freshwater creek and the deep terrestrial subsurface.</title>
        <authorList>
            <person name="Abin C."/>
            <person name="Sankaranarayanan K."/>
            <person name="Garner C."/>
            <person name="Sindelar R."/>
            <person name="Kotary K."/>
            <person name="Garner R."/>
            <person name="Barclay S."/>
            <person name="Lawson P."/>
            <person name="Krumholz L."/>
        </authorList>
    </citation>
    <scope>NUCLEOTIDE SEQUENCE [LARGE SCALE GENOMIC DNA]</scope>
    <source>
        <strain evidence="2 3">SURF-2</strain>
    </source>
</reference>
<accession>A0ABT1TH63</accession>
<dbReference type="Gene3D" id="3.10.20.30">
    <property type="match status" value="1"/>
</dbReference>
<dbReference type="PROSITE" id="PS51085">
    <property type="entry name" value="2FE2S_FER_2"/>
    <property type="match status" value="1"/>
</dbReference>
<evidence type="ECO:0000313" key="3">
    <source>
        <dbReference type="Proteomes" id="UP001524499"/>
    </source>
</evidence>
<evidence type="ECO:0000313" key="2">
    <source>
        <dbReference type="EMBL" id="MCQ8104810.1"/>
    </source>
</evidence>
<feature type="domain" description="2Fe-2S ferredoxin-type" evidence="1">
    <location>
        <begin position="14"/>
        <end position="109"/>
    </location>
</feature>
<dbReference type="InterPro" id="IPR036010">
    <property type="entry name" value="2Fe-2S_ferredoxin-like_sf"/>
</dbReference>
<dbReference type="InterPro" id="IPR012675">
    <property type="entry name" value="Beta-grasp_dom_sf"/>
</dbReference>
<dbReference type="CDD" id="cd00207">
    <property type="entry name" value="fer2"/>
    <property type="match status" value="1"/>
</dbReference>
<dbReference type="Pfam" id="PF00111">
    <property type="entry name" value="Fer2"/>
    <property type="match status" value="1"/>
</dbReference>
<dbReference type="PANTHER" id="PTHR42895:SF2">
    <property type="entry name" value="IRON-SULFUR CLUSTER PROTEIN"/>
    <property type="match status" value="1"/>
</dbReference>
<organism evidence="2 3">
    <name type="scientific">Methylomonas subterranea</name>
    <dbReference type="NCBI Taxonomy" id="2952225"/>
    <lineage>
        <taxon>Bacteria</taxon>
        <taxon>Pseudomonadati</taxon>
        <taxon>Pseudomonadota</taxon>
        <taxon>Gammaproteobacteria</taxon>
        <taxon>Methylococcales</taxon>
        <taxon>Methylococcaceae</taxon>
        <taxon>Methylomonas</taxon>
    </lineage>
</organism>
<dbReference type="PANTHER" id="PTHR42895">
    <property type="entry name" value="IRON-SULFUR CLUSTER-BINDING PROTEIN-RELATED"/>
    <property type="match status" value="1"/>
</dbReference>
<evidence type="ECO:0000259" key="1">
    <source>
        <dbReference type="PROSITE" id="PS51085"/>
    </source>
</evidence>
<keyword evidence="3" id="KW-1185">Reference proteome</keyword>
<proteinExistence type="predicted"/>
<name>A0ABT1TH63_9GAMM</name>
<protein>
    <submittedName>
        <fullName evidence="2">ASKHA domain-containing protein</fullName>
    </submittedName>
</protein>
<dbReference type="InterPro" id="IPR001041">
    <property type="entry name" value="2Fe-2S_ferredoxin-type"/>
</dbReference>
<dbReference type="Proteomes" id="UP001524499">
    <property type="component" value="Unassembled WGS sequence"/>
</dbReference>
<dbReference type="SUPFAM" id="SSF54292">
    <property type="entry name" value="2Fe-2S ferredoxin-like"/>
    <property type="match status" value="1"/>
</dbReference>
<gene>
    <name evidence="2" type="ORF">NP590_11890</name>
</gene>